<evidence type="ECO:0000313" key="1">
    <source>
        <dbReference type="EMBL" id="XCH40388.1"/>
    </source>
</evidence>
<name>A0AAU8GEI5_9CAUD</name>
<organism evidence="1">
    <name type="scientific">Salmonella phage vB_SEnST11_KE22</name>
    <dbReference type="NCBI Taxonomy" id="3161173"/>
    <lineage>
        <taxon>Viruses</taxon>
        <taxon>Duplodnaviria</taxon>
        <taxon>Heunggongvirae</taxon>
        <taxon>Uroviricota</taxon>
        <taxon>Caudoviricetes</taxon>
        <taxon>Vequintavirinae</taxon>
        <taxon>Seunavirus</taxon>
    </lineage>
</organism>
<accession>A0AAU8GEI5</accession>
<reference evidence="1" key="1">
    <citation type="submission" date="2024-05" db="EMBL/GenBank/DDBJ databases">
        <authorList>
            <person name="Mugo M.M."/>
            <person name="Musyoki A.M."/>
            <person name="Makumi A.M."/>
            <person name="Mutai I."/>
            <person name="Drechsel O."/>
            <person name="Kering K.K."/>
            <person name="Muturi P."/>
            <person name="Mbae C.K."/>
            <person name="Kariuki S.M."/>
        </authorList>
    </citation>
    <scope>NUCLEOTIDE SEQUENCE</scope>
</reference>
<gene>
    <name evidence="1" type="ORF">NDDWPVAN_CDS0262</name>
</gene>
<protein>
    <submittedName>
        <fullName evidence="1">Uncharacterized protein</fullName>
    </submittedName>
</protein>
<dbReference type="EMBL" id="PP856721">
    <property type="protein sequence ID" value="XCH40388.1"/>
    <property type="molecule type" value="Genomic_DNA"/>
</dbReference>
<sequence>MVRFHHQAPKHILKCISSDYLNHGLIICAENEPNGMEFQ</sequence>
<proteinExistence type="predicted"/>